<name>A0A6J7I6G2_9ZZZZ</name>
<sequence length="142" mass="15705">MGDLSGWLHEVRLRSQIVNDAAKYGRHRTFSVDYTPNDLSETILWPCVMRLGALATHDSLNAVAVAQFLACSWSACQGMARGFRWRYVVVRRVRSGGLLVLIDESEQPNASGLPNQCTGLAPMRELVGHSDTTQCRSLELAT</sequence>
<dbReference type="AlphaFoldDB" id="A0A6J7I6G2"/>
<gene>
    <name evidence="1" type="ORF">UFOPK3720_00503</name>
</gene>
<protein>
    <submittedName>
        <fullName evidence="1">Unannotated protein</fullName>
    </submittedName>
</protein>
<reference evidence="1" key="1">
    <citation type="submission" date="2020-05" db="EMBL/GenBank/DDBJ databases">
        <authorList>
            <person name="Chiriac C."/>
            <person name="Salcher M."/>
            <person name="Ghai R."/>
            <person name="Kavagutti S V."/>
        </authorList>
    </citation>
    <scope>NUCLEOTIDE SEQUENCE</scope>
</reference>
<dbReference type="EMBL" id="CAFBNB010000070">
    <property type="protein sequence ID" value="CAB4926455.1"/>
    <property type="molecule type" value="Genomic_DNA"/>
</dbReference>
<proteinExistence type="predicted"/>
<accession>A0A6J7I6G2</accession>
<evidence type="ECO:0000313" key="1">
    <source>
        <dbReference type="EMBL" id="CAB4926455.1"/>
    </source>
</evidence>
<organism evidence="1">
    <name type="scientific">freshwater metagenome</name>
    <dbReference type="NCBI Taxonomy" id="449393"/>
    <lineage>
        <taxon>unclassified sequences</taxon>
        <taxon>metagenomes</taxon>
        <taxon>ecological metagenomes</taxon>
    </lineage>
</organism>